<feature type="transmembrane region" description="Helical" evidence="2">
    <location>
        <begin position="108"/>
        <end position="128"/>
    </location>
</feature>
<keyword evidence="2" id="KW-1133">Transmembrane helix</keyword>
<proteinExistence type="predicted"/>
<keyword evidence="5" id="KW-1185">Reference proteome</keyword>
<evidence type="ECO:0000259" key="3">
    <source>
        <dbReference type="PROSITE" id="PS50969"/>
    </source>
</evidence>
<feature type="domain" description="FCP1 homology" evidence="3">
    <location>
        <begin position="332"/>
        <end position="504"/>
    </location>
</feature>
<reference evidence="4" key="1">
    <citation type="journal article" date="2020" name="Stud. Mycol.">
        <title>101 Dothideomycetes genomes: a test case for predicting lifestyles and emergence of pathogens.</title>
        <authorList>
            <person name="Haridas S."/>
            <person name="Albert R."/>
            <person name="Binder M."/>
            <person name="Bloem J."/>
            <person name="Labutti K."/>
            <person name="Salamov A."/>
            <person name="Andreopoulos B."/>
            <person name="Baker S."/>
            <person name="Barry K."/>
            <person name="Bills G."/>
            <person name="Bluhm B."/>
            <person name="Cannon C."/>
            <person name="Castanera R."/>
            <person name="Culley D."/>
            <person name="Daum C."/>
            <person name="Ezra D."/>
            <person name="Gonzalez J."/>
            <person name="Henrissat B."/>
            <person name="Kuo A."/>
            <person name="Liang C."/>
            <person name="Lipzen A."/>
            <person name="Lutzoni F."/>
            <person name="Magnuson J."/>
            <person name="Mondo S."/>
            <person name="Nolan M."/>
            <person name="Ohm R."/>
            <person name="Pangilinan J."/>
            <person name="Park H.-J."/>
            <person name="Ramirez L."/>
            <person name="Alfaro M."/>
            <person name="Sun H."/>
            <person name="Tritt A."/>
            <person name="Yoshinaga Y."/>
            <person name="Zwiers L.-H."/>
            <person name="Turgeon B."/>
            <person name="Goodwin S."/>
            <person name="Spatafora J."/>
            <person name="Crous P."/>
            <person name="Grigoriev I."/>
        </authorList>
    </citation>
    <scope>NUCLEOTIDE SEQUENCE</scope>
    <source>
        <strain evidence="4">CBS 473.64</strain>
    </source>
</reference>
<dbReference type="InterPro" id="IPR036412">
    <property type="entry name" value="HAD-like_sf"/>
</dbReference>
<feature type="region of interest" description="Disordered" evidence="1">
    <location>
        <begin position="1"/>
        <end position="42"/>
    </location>
</feature>
<keyword evidence="2" id="KW-0812">Transmembrane</keyword>
<dbReference type="SMART" id="SM00577">
    <property type="entry name" value="CPDc"/>
    <property type="match status" value="1"/>
</dbReference>
<sequence length="524" mass="57839">MNVVAHLGTPPPSPQRSRAPSASNISQQPRSTFPQQSKQSNDAGAAIITTPSNMVARGMDGHSYTQTDAAASTCDEKTPLLRDAPPGPPFADVQASKRRMLPQRISQVLVGGITLVFSPVFAAGQYVIACFYAEDGRFSLVAPMYHIAHSFTRPRRKKSKPQSQKLLSPDSPDFNEKGRGKRRSGKSNRSRRSPSITSVASTSTAISSDSDLESERPPTRESDNDAPSRHTRSRSAASSNTEEIAPARRQIRIKLHNEEALRQRKAIKKTQSRADSTRGSNQVSAEAAAALKSPTGPISSKQMTKFPRAPQPPRPLVPRRQPSYSGTGPSAIGPHQKTLILDLDETLIHSMAKGGRFTTGHMVEVKLQHPVGAGGQIIGPQVPILYYVHKRPYCDDFLKKVCKWYNLIIFTASVQEYADPVIDWLEAERKYFAGRYYRQHCTFRNGAYIKDLAQVEPDLSKVMIIDNSPMCYIFHEDNAIPIEGWISDPTDNGLLHLIPLLEGLQYVTDVRALLSLRLGQPQTV</sequence>
<keyword evidence="2" id="KW-0472">Membrane</keyword>
<organism evidence="4 5">
    <name type="scientific">Massarina eburnea CBS 473.64</name>
    <dbReference type="NCBI Taxonomy" id="1395130"/>
    <lineage>
        <taxon>Eukaryota</taxon>
        <taxon>Fungi</taxon>
        <taxon>Dikarya</taxon>
        <taxon>Ascomycota</taxon>
        <taxon>Pezizomycotina</taxon>
        <taxon>Dothideomycetes</taxon>
        <taxon>Pleosporomycetidae</taxon>
        <taxon>Pleosporales</taxon>
        <taxon>Massarineae</taxon>
        <taxon>Massarinaceae</taxon>
        <taxon>Massarina</taxon>
    </lineage>
</organism>
<evidence type="ECO:0000313" key="5">
    <source>
        <dbReference type="Proteomes" id="UP000799753"/>
    </source>
</evidence>
<dbReference type="Pfam" id="PF03031">
    <property type="entry name" value="NIF"/>
    <property type="match status" value="1"/>
</dbReference>
<dbReference type="EMBL" id="MU006802">
    <property type="protein sequence ID" value="KAF2635934.1"/>
    <property type="molecule type" value="Genomic_DNA"/>
</dbReference>
<feature type="compositionally biased region" description="Polar residues" evidence="1">
    <location>
        <begin position="273"/>
        <end position="284"/>
    </location>
</feature>
<dbReference type="InterPro" id="IPR023214">
    <property type="entry name" value="HAD_sf"/>
</dbReference>
<evidence type="ECO:0000313" key="4">
    <source>
        <dbReference type="EMBL" id="KAF2635934.1"/>
    </source>
</evidence>
<dbReference type="CDD" id="cd07521">
    <property type="entry name" value="HAD_FCP1-like"/>
    <property type="match status" value="1"/>
</dbReference>
<dbReference type="Proteomes" id="UP000799753">
    <property type="component" value="Unassembled WGS sequence"/>
</dbReference>
<dbReference type="FunFam" id="3.40.50.1000:FF:000089">
    <property type="entry name" value="NIF domain protein"/>
    <property type="match status" value="1"/>
</dbReference>
<accession>A0A6A6RPH1</accession>
<evidence type="ECO:0000256" key="2">
    <source>
        <dbReference type="SAM" id="Phobius"/>
    </source>
</evidence>
<dbReference type="PROSITE" id="PS50969">
    <property type="entry name" value="FCP1"/>
    <property type="match status" value="1"/>
</dbReference>
<dbReference type="AlphaFoldDB" id="A0A6A6RPH1"/>
<dbReference type="Gene3D" id="3.40.50.1000">
    <property type="entry name" value="HAD superfamily/HAD-like"/>
    <property type="match status" value="1"/>
</dbReference>
<feature type="region of interest" description="Disordered" evidence="1">
    <location>
        <begin position="151"/>
        <end position="333"/>
    </location>
</feature>
<feature type="region of interest" description="Disordered" evidence="1">
    <location>
        <begin position="66"/>
        <end position="88"/>
    </location>
</feature>
<dbReference type="InterPro" id="IPR050365">
    <property type="entry name" value="TIM50"/>
</dbReference>
<dbReference type="OrthoDB" id="277011at2759"/>
<dbReference type="PANTHER" id="PTHR12210">
    <property type="entry name" value="DULLARD PROTEIN PHOSPHATASE"/>
    <property type="match status" value="1"/>
</dbReference>
<dbReference type="NCBIfam" id="TIGR02251">
    <property type="entry name" value="HIF-SF_euk"/>
    <property type="match status" value="1"/>
</dbReference>
<dbReference type="SUPFAM" id="SSF56784">
    <property type="entry name" value="HAD-like"/>
    <property type="match status" value="1"/>
</dbReference>
<feature type="compositionally biased region" description="Polar residues" evidence="1">
    <location>
        <begin position="24"/>
        <end position="42"/>
    </location>
</feature>
<evidence type="ECO:0000256" key="1">
    <source>
        <dbReference type="SAM" id="MobiDB-lite"/>
    </source>
</evidence>
<gene>
    <name evidence="4" type="ORF">P280DRAFT_473561</name>
</gene>
<feature type="compositionally biased region" description="Low complexity" evidence="1">
    <location>
        <begin position="193"/>
        <end position="209"/>
    </location>
</feature>
<protein>
    <recommendedName>
        <fullName evidence="3">FCP1 homology domain-containing protein</fullName>
    </recommendedName>
</protein>
<dbReference type="InterPro" id="IPR004274">
    <property type="entry name" value="FCP1_dom"/>
</dbReference>
<feature type="compositionally biased region" description="Basic residues" evidence="1">
    <location>
        <begin position="179"/>
        <end position="192"/>
    </location>
</feature>
<dbReference type="InterPro" id="IPR011948">
    <property type="entry name" value="Dullard_phosphatase"/>
</dbReference>
<dbReference type="GO" id="GO:0016791">
    <property type="term" value="F:phosphatase activity"/>
    <property type="evidence" value="ECO:0007669"/>
    <property type="project" value="InterPro"/>
</dbReference>
<name>A0A6A6RPH1_9PLEO</name>
<feature type="compositionally biased region" description="Basic and acidic residues" evidence="1">
    <location>
        <begin position="213"/>
        <end position="228"/>
    </location>
</feature>